<dbReference type="InterPro" id="IPR045079">
    <property type="entry name" value="Oxoprolinase-like"/>
</dbReference>
<keyword evidence="7" id="KW-1185">Reference proteome</keyword>
<feature type="region of interest" description="Disordered" evidence="1">
    <location>
        <begin position="564"/>
        <end position="597"/>
    </location>
</feature>
<dbReference type="PANTHER" id="PTHR11365:SF10">
    <property type="entry name" value="HYDANTOINASE_OXOPROLINASE"/>
    <property type="match status" value="1"/>
</dbReference>
<sequence length="1029" mass="111447">MSDSSFVIGIDVGGTNTDVAIVQGHKVVGWNKSSTTPNIIDGVIQSIEESLKNTQENGYPNVRNEIARISIGTTHFINAVIKRTGLTKTACIRQCGVSSQALPPFTDFPKDLKEKIDGGSYLLNGGFEFDGRVITEVDEQEIIDVITTIQQNGVEHVAISGIFSPMNDSQERLVKRLIDKHAPELTCTTSCSLGYLGLLERENATILNESLKELCQKTISGFRKTLSDIGLNCPMFFTQNDGTLISEQQTLDFPVFTFSSGATNSMRGAVHLSSLKNAIVVDIGGTSTDVGVLVNGFPREASTRVKVAGVNTNFRMPDVHCIGVGGGSYVVQHNDQTVTVGPRSVEYRLKEEALVFGGKTLVATDIAVASGLVKGIGNESRVSHLSKDLVEQAVNVIQESVERAVDFVKLSKEDYPVVLVGGGSILIDVNKPFKGASKIIKPPFYQVANAVGAALSQVSGTFDKLIEVKEDQNSREMILQQAKDFAINQAVQNGAIRSTCTILDVQEINMTYVALSRKRLIIKAVGDLQETVSVTNTEKDANVGTEKLDRPVFDGKINDSNVSSVITDKDISTRSNNPQSHQQQTLPSPPNIEKDNYQPKVNDQGEWELSGFDVECLALGAGLLGCGGGGSPYLGKLELLRCMEEGYQPKIIHPKSFKDGFACTADYMGAPEVADERLSNKTELSDVLNTLQNLFEMGFNAGQSLNEIKAIATKNNLKIETMFNGKCHTVDYKNGGSCQNLPKSILVAEIGGANALCPLTVAARLGLPVVDCDGMGRAFPEIQHYGPFICGSPAYPAVLCDNHGQCVCCVYAETADDLESFFRDECVKAGCSAAISISCFDGEKIRNEMCQHTLTQAWKIGHVILHARKSHCDVTNAILNECNGVLIAKGKISDLSRQTKDGFTFGRILIEGTELYQGQNIIVEFQNEYLIARKDSTNQGLASKELSNEKLASTPDLISLVESDTGEPIQSSELRYGIRVSVLVLPAPPLMTSSKALEFVGPKAFGYDNVDYEAVGEYKLYESIAKVVE</sequence>
<dbReference type="InterPro" id="IPR002821">
    <property type="entry name" value="Hydantoinase_A"/>
</dbReference>
<dbReference type="Pfam" id="PF05378">
    <property type="entry name" value="Hydant_A_N"/>
    <property type="match status" value="1"/>
</dbReference>
<dbReference type="Gene3D" id="3.30.420.40">
    <property type="match status" value="2"/>
</dbReference>
<accession>A0A7M5UJH3</accession>
<dbReference type="AlphaFoldDB" id="A0A7M5UJH3"/>
<dbReference type="InterPro" id="IPR027479">
    <property type="entry name" value="S-Me-THD_N_sf"/>
</dbReference>
<proteinExistence type="predicted"/>
<evidence type="ECO:0000259" key="5">
    <source>
        <dbReference type="Pfam" id="PF20906"/>
    </source>
</evidence>
<dbReference type="Pfam" id="PF20906">
    <property type="entry name" value="S-Me-THD_C"/>
    <property type="match status" value="1"/>
</dbReference>
<evidence type="ECO:0000256" key="1">
    <source>
        <dbReference type="SAM" id="MobiDB-lite"/>
    </source>
</evidence>
<dbReference type="GeneID" id="136813101"/>
<reference evidence="6" key="1">
    <citation type="submission" date="2021-01" db="UniProtKB">
        <authorList>
            <consortium name="EnsemblMetazoa"/>
        </authorList>
    </citation>
    <scope>IDENTIFICATION</scope>
</reference>
<evidence type="ECO:0000313" key="6">
    <source>
        <dbReference type="EnsemblMetazoa" id="CLYHEMP000171.1"/>
    </source>
</evidence>
<dbReference type="InterPro" id="IPR024071">
    <property type="entry name" value="S-Me-THD_C_sf"/>
</dbReference>
<evidence type="ECO:0000259" key="4">
    <source>
        <dbReference type="Pfam" id="PF06032"/>
    </source>
</evidence>
<organism evidence="6 7">
    <name type="scientific">Clytia hemisphaerica</name>
    <dbReference type="NCBI Taxonomy" id="252671"/>
    <lineage>
        <taxon>Eukaryota</taxon>
        <taxon>Metazoa</taxon>
        <taxon>Cnidaria</taxon>
        <taxon>Hydrozoa</taxon>
        <taxon>Hydroidolina</taxon>
        <taxon>Leptothecata</taxon>
        <taxon>Obeliida</taxon>
        <taxon>Clytiidae</taxon>
        <taxon>Clytia</taxon>
    </lineage>
</organism>
<dbReference type="GO" id="GO:0016787">
    <property type="term" value="F:hydrolase activity"/>
    <property type="evidence" value="ECO:0007669"/>
    <property type="project" value="InterPro"/>
</dbReference>
<dbReference type="Pfam" id="PF06032">
    <property type="entry name" value="S-Me-THD_N"/>
    <property type="match status" value="2"/>
</dbReference>
<dbReference type="RefSeq" id="XP_066925720.1">
    <property type="nucleotide sequence ID" value="XM_067069619.1"/>
</dbReference>
<evidence type="ECO:0000259" key="2">
    <source>
        <dbReference type="Pfam" id="PF01968"/>
    </source>
</evidence>
<dbReference type="SUPFAM" id="SSF53067">
    <property type="entry name" value="Actin-like ATPase domain"/>
    <property type="match status" value="2"/>
</dbReference>
<feature type="domain" description="S-Me-THD N-terminal" evidence="4">
    <location>
        <begin position="742"/>
        <end position="807"/>
    </location>
</feature>
<dbReference type="OrthoDB" id="5404895at2759"/>
<dbReference type="InterPro" id="IPR008040">
    <property type="entry name" value="Hydant_A_N"/>
</dbReference>
<dbReference type="RefSeq" id="XP_066925719.1">
    <property type="nucleotide sequence ID" value="XM_067069618.1"/>
</dbReference>
<evidence type="ECO:0000259" key="3">
    <source>
        <dbReference type="Pfam" id="PF05378"/>
    </source>
</evidence>
<dbReference type="Proteomes" id="UP000594262">
    <property type="component" value="Unplaced"/>
</dbReference>
<dbReference type="SUPFAM" id="SSF160991">
    <property type="entry name" value="CV3147-like"/>
    <property type="match status" value="1"/>
</dbReference>
<dbReference type="InterPro" id="IPR048350">
    <property type="entry name" value="S-Me-THD-like_C"/>
</dbReference>
<evidence type="ECO:0000313" key="7">
    <source>
        <dbReference type="Proteomes" id="UP000594262"/>
    </source>
</evidence>
<dbReference type="PANTHER" id="PTHR11365">
    <property type="entry name" value="5-OXOPROLINASE RELATED"/>
    <property type="match status" value="1"/>
</dbReference>
<feature type="domain" description="Hydantoinase A/oxoprolinase" evidence="2">
    <location>
        <begin position="201"/>
        <end position="373"/>
    </location>
</feature>
<feature type="compositionally biased region" description="Polar residues" evidence="1">
    <location>
        <begin position="573"/>
        <end position="586"/>
    </location>
</feature>
<dbReference type="Gene3D" id="3.40.1610.10">
    <property type="entry name" value="CV3147-like domain"/>
    <property type="match status" value="1"/>
</dbReference>
<dbReference type="Gene3D" id="2.40.390.10">
    <property type="entry name" value="CV3147-like"/>
    <property type="match status" value="1"/>
</dbReference>
<dbReference type="EnsemblMetazoa" id="CLYHEMT000171.1">
    <property type="protein sequence ID" value="CLYHEMP000171.1"/>
    <property type="gene ID" value="CLYHEMG000171"/>
</dbReference>
<feature type="domain" description="S-Me-THD-like C-terminal" evidence="5">
    <location>
        <begin position="816"/>
        <end position="1014"/>
    </location>
</feature>
<name>A0A7M5UJH3_9CNID</name>
<feature type="domain" description="Hydantoinase/oxoprolinase N-terminal" evidence="3">
    <location>
        <begin position="8"/>
        <end position="181"/>
    </location>
</feature>
<dbReference type="InterPro" id="IPR043129">
    <property type="entry name" value="ATPase_NBD"/>
</dbReference>
<feature type="domain" description="S-Me-THD N-terminal" evidence="4">
    <location>
        <begin position="613"/>
        <end position="701"/>
    </location>
</feature>
<dbReference type="InterPro" id="IPR010318">
    <property type="entry name" value="S-Me-THD_N"/>
</dbReference>
<protein>
    <submittedName>
        <fullName evidence="6">Uncharacterized protein</fullName>
    </submittedName>
</protein>
<dbReference type="Pfam" id="PF01968">
    <property type="entry name" value="Hydantoinase_A"/>
    <property type="match status" value="1"/>
</dbReference>